<sequence>MNYKKYLSIPIQYLYMLGITVVIMFAGFSQIIEGNELNSTSLQFVVDKDVVEAPRGKILDVKGRVLAEDVKDFDIYLNYSSELENEYNQVVEYLGENNLEDTKKLLKSIDFDLDQNQRIFELLDSSQVEVLNPLLETIPNLEVSSRYVRHYNYPYQFTHILGYTGLVEAQDVIENGYGNEDFIGKYRIEKLYEDDLRGTSGQTIHDGLSEISIPPIEGDSIYLSIDAHWQNQLYRQLEEYNNRNGAAGGAAVIMDSETGEVKAMVSYPGFDTNAIVRGLSPESFNILQTARSQPLLDKAVAGSYTPGSIFKLITSYSLLNNNIITKASTFFSNQCLNLGGGFEFCEFGRNFYGLLDLPHALMKSSNLYFCNYSLELSKDKGLSYFVADAQKFGIGSPTGINLESEASGTMDSPTRKLEVTGDGWFDGDTCNAVIGQGAITTSPLQMAVVVSMIENGGKKLQPNIVYKIRHSDGVEEYLNQTTVLDNIEIPDQIINSIKEGMSGVAYNNASAVSRFFTDLKDFNIHAKTGSAETLENLNGVFVERVHGWIVGTFDKDGKTYTFSFFQQYGGGGYYIAPMLKDFLQNI</sequence>
<comment type="catalytic activity">
    <reaction evidence="1">
        <text>a beta-lactam + H2O = a substituted beta-amino acid</text>
        <dbReference type="Rhea" id="RHEA:20401"/>
        <dbReference type="ChEBI" id="CHEBI:15377"/>
        <dbReference type="ChEBI" id="CHEBI:35627"/>
        <dbReference type="ChEBI" id="CHEBI:140347"/>
        <dbReference type="EC" id="3.5.2.6"/>
    </reaction>
</comment>
<keyword evidence="9" id="KW-0812">Transmembrane</keyword>
<evidence type="ECO:0000259" key="11">
    <source>
        <dbReference type="Pfam" id="PF03717"/>
    </source>
</evidence>
<evidence type="ECO:0000256" key="3">
    <source>
        <dbReference type="ARBA" id="ARBA00007898"/>
    </source>
</evidence>
<organism evidence="12 13">
    <name type="scientific">Candidatus Dojkabacteria bacterium</name>
    <dbReference type="NCBI Taxonomy" id="2099670"/>
    <lineage>
        <taxon>Bacteria</taxon>
        <taxon>Candidatus Dojkabacteria</taxon>
    </lineage>
</organism>
<accession>A0A955I8F4</accession>
<dbReference type="InterPro" id="IPR001460">
    <property type="entry name" value="PCN-bd_Tpept"/>
</dbReference>
<feature type="transmembrane region" description="Helical" evidence="9">
    <location>
        <begin position="12"/>
        <end position="32"/>
    </location>
</feature>
<dbReference type="PANTHER" id="PTHR30627">
    <property type="entry name" value="PEPTIDOGLYCAN D,D-TRANSPEPTIDASE"/>
    <property type="match status" value="1"/>
</dbReference>
<dbReference type="Gene3D" id="3.40.710.10">
    <property type="entry name" value="DD-peptidase/beta-lactamase superfamily"/>
    <property type="match status" value="1"/>
</dbReference>
<dbReference type="PANTHER" id="PTHR30627:SF6">
    <property type="entry name" value="BETA-LACTAMASE YBXI-RELATED"/>
    <property type="match status" value="1"/>
</dbReference>
<dbReference type="GO" id="GO:0008658">
    <property type="term" value="F:penicillin binding"/>
    <property type="evidence" value="ECO:0007669"/>
    <property type="project" value="InterPro"/>
</dbReference>
<keyword evidence="8" id="KW-0046">Antibiotic resistance</keyword>
<evidence type="ECO:0000313" key="13">
    <source>
        <dbReference type="Proteomes" id="UP000775877"/>
    </source>
</evidence>
<evidence type="ECO:0000256" key="8">
    <source>
        <dbReference type="ARBA" id="ARBA00023251"/>
    </source>
</evidence>
<dbReference type="GO" id="GO:0046677">
    <property type="term" value="P:response to antibiotic"/>
    <property type="evidence" value="ECO:0007669"/>
    <property type="project" value="UniProtKB-KW"/>
</dbReference>
<dbReference type="InterPro" id="IPR012338">
    <property type="entry name" value="Beta-lactam/transpept-like"/>
</dbReference>
<dbReference type="InterPro" id="IPR036138">
    <property type="entry name" value="PBP_dimer_sf"/>
</dbReference>
<dbReference type="SUPFAM" id="SSF56519">
    <property type="entry name" value="Penicillin binding protein dimerisation domain"/>
    <property type="match status" value="1"/>
</dbReference>
<dbReference type="EMBL" id="JAGQLJ010000019">
    <property type="protein sequence ID" value="MCA9380820.1"/>
    <property type="molecule type" value="Genomic_DNA"/>
</dbReference>
<evidence type="ECO:0000256" key="1">
    <source>
        <dbReference type="ARBA" id="ARBA00001526"/>
    </source>
</evidence>
<comment type="similarity">
    <text evidence="3">Belongs to the class-D beta-lactamase family.</text>
</comment>
<keyword evidence="6" id="KW-0378">Hydrolase</keyword>
<feature type="domain" description="Penicillin-binding protein transpeptidase" evidence="10">
    <location>
        <begin position="249"/>
        <end position="581"/>
    </location>
</feature>
<dbReference type="GO" id="GO:0008800">
    <property type="term" value="F:beta-lactamase activity"/>
    <property type="evidence" value="ECO:0007669"/>
    <property type="project" value="UniProtKB-EC"/>
</dbReference>
<gene>
    <name evidence="12" type="ORF">KC678_00985</name>
</gene>
<dbReference type="GO" id="GO:0005886">
    <property type="term" value="C:plasma membrane"/>
    <property type="evidence" value="ECO:0007669"/>
    <property type="project" value="TreeGrafter"/>
</dbReference>
<evidence type="ECO:0000259" key="10">
    <source>
        <dbReference type="Pfam" id="PF00905"/>
    </source>
</evidence>
<proteinExistence type="inferred from homology"/>
<dbReference type="Proteomes" id="UP000775877">
    <property type="component" value="Unassembled WGS sequence"/>
</dbReference>
<dbReference type="Gene3D" id="3.90.1310.10">
    <property type="entry name" value="Penicillin-binding protein 2a (Domain 2)"/>
    <property type="match status" value="1"/>
</dbReference>
<dbReference type="GO" id="GO:0071555">
    <property type="term" value="P:cell wall organization"/>
    <property type="evidence" value="ECO:0007669"/>
    <property type="project" value="TreeGrafter"/>
</dbReference>
<dbReference type="EC" id="3.5.2.6" evidence="4"/>
<dbReference type="InterPro" id="IPR050515">
    <property type="entry name" value="Beta-lactam/transpept"/>
</dbReference>
<evidence type="ECO:0000256" key="9">
    <source>
        <dbReference type="SAM" id="Phobius"/>
    </source>
</evidence>
<dbReference type="Pfam" id="PF00905">
    <property type="entry name" value="Transpeptidase"/>
    <property type="match status" value="1"/>
</dbReference>
<evidence type="ECO:0000256" key="4">
    <source>
        <dbReference type="ARBA" id="ARBA00012865"/>
    </source>
</evidence>
<dbReference type="AlphaFoldDB" id="A0A955I8F4"/>
<evidence type="ECO:0000256" key="6">
    <source>
        <dbReference type="ARBA" id="ARBA00022801"/>
    </source>
</evidence>
<dbReference type="SUPFAM" id="SSF56601">
    <property type="entry name" value="beta-lactamase/transpeptidase-like"/>
    <property type="match status" value="1"/>
</dbReference>
<comment type="caution">
    <text evidence="12">The sequence shown here is derived from an EMBL/GenBank/DDBJ whole genome shotgun (WGS) entry which is preliminary data.</text>
</comment>
<keyword evidence="7 9" id="KW-0472">Membrane</keyword>
<reference evidence="12" key="2">
    <citation type="journal article" date="2021" name="Microbiome">
        <title>Successional dynamics and alternative stable states in a saline activated sludge microbial community over 9 years.</title>
        <authorList>
            <person name="Wang Y."/>
            <person name="Ye J."/>
            <person name="Ju F."/>
            <person name="Liu L."/>
            <person name="Boyd J.A."/>
            <person name="Deng Y."/>
            <person name="Parks D.H."/>
            <person name="Jiang X."/>
            <person name="Yin X."/>
            <person name="Woodcroft B.J."/>
            <person name="Tyson G.W."/>
            <person name="Hugenholtz P."/>
            <person name="Polz M.F."/>
            <person name="Zhang T."/>
        </authorList>
    </citation>
    <scope>NUCLEOTIDE SEQUENCE</scope>
    <source>
        <strain evidence="12">HKST-UBA13</strain>
    </source>
</reference>
<feature type="domain" description="Penicillin-binding protein dimerisation" evidence="11">
    <location>
        <begin position="51"/>
        <end position="204"/>
    </location>
</feature>
<comment type="subcellular location">
    <subcellularLocation>
        <location evidence="2">Membrane</location>
    </subcellularLocation>
</comment>
<protein>
    <recommendedName>
        <fullName evidence="4">beta-lactamase</fullName>
        <ecNumber evidence="4">3.5.2.6</ecNumber>
    </recommendedName>
</protein>
<dbReference type="Gene3D" id="3.30.1390.30">
    <property type="entry name" value="Penicillin-binding protein 2a, domain 3"/>
    <property type="match status" value="1"/>
</dbReference>
<dbReference type="InterPro" id="IPR005311">
    <property type="entry name" value="PBP_dimer"/>
</dbReference>
<evidence type="ECO:0000313" key="12">
    <source>
        <dbReference type="EMBL" id="MCA9380820.1"/>
    </source>
</evidence>
<keyword evidence="9" id="KW-1133">Transmembrane helix</keyword>
<evidence type="ECO:0000256" key="7">
    <source>
        <dbReference type="ARBA" id="ARBA00023136"/>
    </source>
</evidence>
<evidence type="ECO:0000256" key="5">
    <source>
        <dbReference type="ARBA" id="ARBA00022729"/>
    </source>
</evidence>
<name>A0A955I8F4_9BACT</name>
<keyword evidence="5" id="KW-0732">Signal</keyword>
<reference evidence="12" key="1">
    <citation type="submission" date="2020-04" db="EMBL/GenBank/DDBJ databases">
        <authorList>
            <person name="Zhang T."/>
        </authorList>
    </citation>
    <scope>NUCLEOTIDE SEQUENCE</scope>
    <source>
        <strain evidence="12">HKST-UBA13</strain>
    </source>
</reference>
<dbReference type="Pfam" id="PF03717">
    <property type="entry name" value="PBP_dimer"/>
    <property type="match status" value="1"/>
</dbReference>
<evidence type="ECO:0000256" key="2">
    <source>
        <dbReference type="ARBA" id="ARBA00004370"/>
    </source>
</evidence>